<name>A0A178FJA0_TRIVO</name>
<organism evidence="3 4">
    <name type="scientific">Trichophyton violaceum</name>
    <dbReference type="NCBI Taxonomy" id="34388"/>
    <lineage>
        <taxon>Eukaryota</taxon>
        <taxon>Fungi</taxon>
        <taxon>Dikarya</taxon>
        <taxon>Ascomycota</taxon>
        <taxon>Pezizomycotina</taxon>
        <taxon>Eurotiomycetes</taxon>
        <taxon>Eurotiomycetidae</taxon>
        <taxon>Onygenales</taxon>
        <taxon>Arthrodermataceae</taxon>
        <taxon>Trichophyton</taxon>
    </lineage>
</organism>
<feature type="region of interest" description="Disordered" evidence="1">
    <location>
        <begin position="227"/>
        <end position="256"/>
    </location>
</feature>
<evidence type="ECO:0000256" key="1">
    <source>
        <dbReference type="SAM" id="MobiDB-lite"/>
    </source>
</evidence>
<dbReference type="SUPFAM" id="SSF56112">
    <property type="entry name" value="Protein kinase-like (PK-like)"/>
    <property type="match status" value="1"/>
</dbReference>
<proteinExistence type="predicted"/>
<evidence type="ECO:0000259" key="2">
    <source>
        <dbReference type="Pfam" id="PF01636"/>
    </source>
</evidence>
<comment type="caution">
    <text evidence="3">The sequence shown here is derived from an EMBL/GenBank/DDBJ whole genome shotgun (WGS) entry which is preliminary data.</text>
</comment>
<accession>A0A178FJA0</accession>
<dbReference type="Pfam" id="PF01636">
    <property type="entry name" value="APH"/>
    <property type="match status" value="1"/>
</dbReference>
<dbReference type="Proteomes" id="UP000243519">
    <property type="component" value="Unassembled WGS sequence"/>
</dbReference>
<dbReference type="OrthoDB" id="10577251at2759"/>
<dbReference type="InterPro" id="IPR011009">
    <property type="entry name" value="Kinase-like_dom_sf"/>
</dbReference>
<dbReference type="Gene3D" id="3.90.1200.10">
    <property type="match status" value="1"/>
</dbReference>
<evidence type="ECO:0000313" key="3">
    <source>
        <dbReference type="EMBL" id="OAL72672.1"/>
    </source>
</evidence>
<gene>
    <name evidence="3" type="ORF">A7D00_2445</name>
</gene>
<reference evidence="3 4" key="1">
    <citation type="submission" date="2016-05" db="EMBL/GenBank/DDBJ databases">
        <title>Genome sequencing of Trichophyton violaceum CMCC(F)T3l isolated from hair.</title>
        <authorList>
            <person name="Zhan P."/>
            <person name="Tao Y."/>
            <person name="Liu W."/>
        </authorList>
    </citation>
    <scope>NUCLEOTIDE SEQUENCE [LARGE SCALE GENOMIC DNA]</scope>
    <source>
        <strain evidence="4">CMCC(F)T3l</strain>
    </source>
</reference>
<dbReference type="PANTHER" id="PTHR21310">
    <property type="entry name" value="AMINOGLYCOSIDE PHOSPHOTRANSFERASE-RELATED-RELATED"/>
    <property type="match status" value="1"/>
</dbReference>
<feature type="domain" description="Aminoglycoside phosphotransferase" evidence="2">
    <location>
        <begin position="312"/>
        <end position="504"/>
    </location>
</feature>
<evidence type="ECO:0000313" key="4">
    <source>
        <dbReference type="Proteomes" id="UP000243519"/>
    </source>
</evidence>
<dbReference type="InterPro" id="IPR051678">
    <property type="entry name" value="AGP_Transferase"/>
</dbReference>
<dbReference type="PANTHER" id="PTHR21310:SF58">
    <property type="entry name" value="AMINOGLYCOSIDE PHOSPHOTRANSFERASE DOMAIN-CONTAINING PROTEIN"/>
    <property type="match status" value="1"/>
</dbReference>
<protein>
    <recommendedName>
        <fullName evidence="2">Aminoglycoside phosphotransferase domain-containing protein</fullName>
    </recommendedName>
</protein>
<dbReference type="EMBL" id="LHPN01000003">
    <property type="protein sequence ID" value="OAL72672.1"/>
    <property type="molecule type" value="Genomic_DNA"/>
</dbReference>
<dbReference type="InterPro" id="IPR002575">
    <property type="entry name" value="Aminoglycoside_PTrfase"/>
</dbReference>
<keyword evidence="4" id="KW-1185">Reference proteome</keyword>
<dbReference type="AlphaFoldDB" id="A0A178FJA0"/>
<sequence>MDDLMTYLPELQQALRDVYSKTDYTEMWGVDLAKGDQNLVEAIMLKFLTKASALRAFLIERTCIAIKDALFWRKMGKPYPFPFREMPELSSFVHITQCKGHHIMWIKLDEEALKRYGLLFENSSLPDLKASFVIDCCPSQLHPFRSGKSDSVIFKMRAALKSIQEEVQQYYPGIFSQIYIINPFRAEHELAMYLGDTIPIRYGGSGKPLHEIDYLSTQKNVDHDFPRDTGGTMTLSPDVPHSGAEPKPNTPEPKGIKTHFNYSKVIEFPRTILDPKDLDDWPKLCPRKGGARIVHIDSGMLVKYGHGVRLSEAEAMRLVSTSTTVAVPHLISAYVLDDICYIIMSIAEGELLSSFWTHANEKSREKVISNLRDAVNQLREIKGTYIGGLDHTTCRDPIFNSWWGEKPIEYGPFESESSFNEGIIQALRNRFPPKPRPVDPESPRYVSEYINHQTVRSLKGHQIVFTHGDLRPDNVIFKPDCSVVIIDWGLSGYRPEYWEYFRAMVTIPIKESWDLVTEKYIPPYYIVAATIKRIAAIMWE</sequence>